<feature type="transmembrane region" description="Helical" evidence="5">
    <location>
        <begin position="228"/>
        <end position="246"/>
    </location>
</feature>
<feature type="transmembrane region" description="Helical" evidence="5">
    <location>
        <begin position="80"/>
        <end position="102"/>
    </location>
</feature>
<evidence type="ECO:0000256" key="1">
    <source>
        <dbReference type="ARBA" id="ARBA00004141"/>
    </source>
</evidence>
<keyword evidence="4 5" id="KW-0472">Membrane</keyword>
<dbReference type="Proteomes" id="UP000095023">
    <property type="component" value="Unassembled WGS sequence"/>
</dbReference>
<dbReference type="GO" id="GO:0016020">
    <property type="term" value="C:membrane"/>
    <property type="evidence" value="ECO:0007669"/>
    <property type="project" value="UniProtKB-SubCell"/>
</dbReference>
<feature type="transmembrane region" description="Helical" evidence="5">
    <location>
        <begin position="395"/>
        <end position="413"/>
    </location>
</feature>
<proteinExistence type="predicted"/>
<accession>A0A1E4TD00</accession>
<feature type="transmembrane region" description="Helical" evidence="5">
    <location>
        <begin position="12"/>
        <end position="30"/>
    </location>
</feature>
<feature type="transmembrane region" description="Helical" evidence="5">
    <location>
        <begin position="50"/>
        <end position="73"/>
    </location>
</feature>
<dbReference type="InterPro" id="IPR011701">
    <property type="entry name" value="MFS"/>
</dbReference>
<evidence type="ECO:0000313" key="6">
    <source>
        <dbReference type="EMBL" id="ODV89640.1"/>
    </source>
</evidence>
<organism evidence="6 7">
    <name type="scientific">Tortispora caseinolytica NRRL Y-17796</name>
    <dbReference type="NCBI Taxonomy" id="767744"/>
    <lineage>
        <taxon>Eukaryota</taxon>
        <taxon>Fungi</taxon>
        <taxon>Dikarya</taxon>
        <taxon>Ascomycota</taxon>
        <taxon>Saccharomycotina</taxon>
        <taxon>Trigonopsidomycetes</taxon>
        <taxon>Trigonopsidales</taxon>
        <taxon>Trigonopsidaceae</taxon>
        <taxon>Tortispora</taxon>
    </lineage>
</organism>
<feature type="transmembrane region" description="Helical" evidence="5">
    <location>
        <begin position="266"/>
        <end position="285"/>
    </location>
</feature>
<dbReference type="SUPFAM" id="SSF103473">
    <property type="entry name" value="MFS general substrate transporter"/>
    <property type="match status" value="1"/>
</dbReference>
<dbReference type="Pfam" id="PF07690">
    <property type="entry name" value="MFS_1"/>
    <property type="match status" value="1"/>
</dbReference>
<name>A0A1E4TD00_9ASCO</name>
<evidence type="ECO:0000313" key="7">
    <source>
        <dbReference type="Proteomes" id="UP000095023"/>
    </source>
</evidence>
<dbReference type="EMBL" id="KV453843">
    <property type="protein sequence ID" value="ODV89640.1"/>
    <property type="molecule type" value="Genomic_DNA"/>
</dbReference>
<gene>
    <name evidence="6" type="ORF">CANCADRAFT_28534</name>
</gene>
<dbReference type="GO" id="GO:0022857">
    <property type="term" value="F:transmembrane transporter activity"/>
    <property type="evidence" value="ECO:0007669"/>
    <property type="project" value="InterPro"/>
</dbReference>
<evidence type="ECO:0000256" key="2">
    <source>
        <dbReference type="ARBA" id="ARBA00022692"/>
    </source>
</evidence>
<feature type="transmembrane region" description="Helical" evidence="5">
    <location>
        <begin position="292"/>
        <end position="312"/>
    </location>
</feature>
<dbReference type="PANTHER" id="PTHR10924:SF6">
    <property type="entry name" value="SOLUTE CARRIER FAMILY 49 MEMBER A3"/>
    <property type="match status" value="1"/>
</dbReference>
<dbReference type="OrthoDB" id="422206at2759"/>
<evidence type="ECO:0000256" key="3">
    <source>
        <dbReference type="ARBA" id="ARBA00022989"/>
    </source>
</evidence>
<dbReference type="PANTHER" id="PTHR10924">
    <property type="entry name" value="MAJOR FACILITATOR SUPERFAMILY PROTEIN-RELATED"/>
    <property type="match status" value="1"/>
</dbReference>
<keyword evidence="7" id="KW-1185">Reference proteome</keyword>
<reference evidence="7" key="1">
    <citation type="submission" date="2016-02" db="EMBL/GenBank/DDBJ databases">
        <title>Comparative genomics of biotechnologically important yeasts.</title>
        <authorList>
            <consortium name="DOE Joint Genome Institute"/>
            <person name="Riley R."/>
            <person name="Haridas S."/>
            <person name="Wolfe K.H."/>
            <person name="Lopes M.R."/>
            <person name="Hittinger C.T."/>
            <person name="Goker M."/>
            <person name="Salamov A."/>
            <person name="Wisecaver J."/>
            <person name="Long T.M."/>
            <person name="Aerts A.L."/>
            <person name="Barry K."/>
            <person name="Choi C."/>
            <person name="Clum A."/>
            <person name="Coughlan A.Y."/>
            <person name="Deshpande S."/>
            <person name="Douglass A.P."/>
            <person name="Hanson S.J."/>
            <person name="Klenk H.-P."/>
            <person name="Labutti K."/>
            <person name="Lapidus A."/>
            <person name="Lindquist E."/>
            <person name="Lipzen A."/>
            <person name="Meier-Kolthoff J.P."/>
            <person name="Ohm R.A."/>
            <person name="Otillar R.P."/>
            <person name="Pangilinan J."/>
            <person name="Peng Y."/>
            <person name="Rokas A."/>
            <person name="Rosa C.A."/>
            <person name="Scheuner C."/>
            <person name="Sibirny A.A."/>
            <person name="Slot J.C."/>
            <person name="Stielow J.B."/>
            <person name="Sun H."/>
            <person name="Kurtzman C.P."/>
            <person name="Blackwell M."/>
            <person name="Jeffries T.W."/>
            <person name="Grigoriev I.V."/>
        </authorList>
    </citation>
    <scope>NUCLEOTIDE SEQUENCE [LARGE SCALE GENOMIC DNA]</scope>
    <source>
        <strain evidence="7">NRRL Y-17796</strain>
    </source>
</reference>
<keyword evidence="3 5" id="KW-1133">Transmembrane helix</keyword>
<feature type="transmembrane region" description="Helical" evidence="5">
    <location>
        <begin position="324"/>
        <end position="344"/>
    </location>
</feature>
<sequence length="462" mass="50629">MRPVYKVYRKRWIGVVVIMLLNIAVSWGWLTYAPVADNSYRFFHMTSYTPINWLSISFFFAFIAITPICSYVLHHLGIRVTVYAGAGLSIVGSVLRVAGTYGRKNNGGIFALVMIGQILLGFAQPFVLIVPTHYSGLWFTNKSRISANALMSLSNPVGGALANLISPIFCTNPQDVPRMTLYTTIIICGCSVSALFVPASPKYPCSPSSAVPKLGLWPSLKIFATSKVFIYTTIIFSVFVGFFNAFSSLLQQIMTPYGYTNDDAGYTGAVLIVAGLIGALILSPIADRFHCFLWYIYILVPLIAGAYIGAIFMCTTDKQYAGPFIVSIFIGVCSFTLLPLVLEWTQEQVHPASDELSAGILWCGGQLLGAIFTIIMNALRYNHDQGNPPQNMKRALIFEAVIAGACVLLLPFFTSNKYKHNRRIAMDEAIGSTLAPATTNDDITHLTDSTQIHPVTSDSKLV</sequence>
<evidence type="ECO:0000256" key="4">
    <source>
        <dbReference type="ARBA" id="ARBA00023136"/>
    </source>
</evidence>
<dbReference type="InterPro" id="IPR036259">
    <property type="entry name" value="MFS_trans_sf"/>
</dbReference>
<evidence type="ECO:0008006" key="8">
    <source>
        <dbReference type="Google" id="ProtNLM"/>
    </source>
</evidence>
<protein>
    <recommendedName>
        <fullName evidence="8">Major facilitator superfamily (MFS) profile domain-containing protein</fullName>
    </recommendedName>
</protein>
<evidence type="ECO:0000256" key="5">
    <source>
        <dbReference type="SAM" id="Phobius"/>
    </source>
</evidence>
<dbReference type="AlphaFoldDB" id="A0A1E4TD00"/>
<keyword evidence="2 5" id="KW-0812">Transmembrane</keyword>
<dbReference type="Gene3D" id="1.20.1250.20">
    <property type="entry name" value="MFS general substrate transporter like domains"/>
    <property type="match status" value="2"/>
</dbReference>
<feature type="transmembrane region" description="Helical" evidence="5">
    <location>
        <begin position="108"/>
        <end position="130"/>
    </location>
</feature>
<feature type="transmembrane region" description="Helical" evidence="5">
    <location>
        <begin position="356"/>
        <end position="375"/>
    </location>
</feature>
<dbReference type="InterPro" id="IPR049680">
    <property type="entry name" value="FLVCR1-2_SLC49-like"/>
</dbReference>
<comment type="subcellular location">
    <subcellularLocation>
        <location evidence="1">Membrane</location>
        <topology evidence="1">Multi-pass membrane protein</topology>
    </subcellularLocation>
</comment>